<evidence type="ECO:0000256" key="3">
    <source>
        <dbReference type="ARBA" id="ARBA00022691"/>
    </source>
</evidence>
<dbReference type="AlphaFoldDB" id="A0A1L3GFT3"/>
<dbReference type="KEGG" id="pace:A6070_00405"/>
<dbReference type="Gene3D" id="3.40.50.150">
    <property type="entry name" value="Vaccinia Virus protein VP39"/>
    <property type="match status" value="1"/>
</dbReference>
<dbReference type="Proteomes" id="UP000182264">
    <property type="component" value="Chromosome"/>
</dbReference>
<dbReference type="Pfam" id="PF13649">
    <property type="entry name" value="Methyltransf_25"/>
    <property type="match status" value="1"/>
</dbReference>
<dbReference type="OrthoDB" id="5298787at2"/>
<dbReference type="PANTHER" id="PTHR43464">
    <property type="entry name" value="METHYLTRANSFERASE"/>
    <property type="match status" value="1"/>
</dbReference>
<dbReference type="InterPro" id="IPR029063">
    <property type="entry name" value="SAM-dependent_MTases_sf"/>
</dbReference>
<keyword evidence="1" id="KW-0489">Methyltransferase</keyword>
<sequence>MANDWNQIWRERAHSERNPDPWLVRSLHLLPPAGRVLDLACGRGRNALYLAMRGYRVTAVDASAEALAQVDAEARRRGLHIDTLQQNMEDCPILDLPPFDVVMQFFYLQRSLLPELRRLVRPGGFMIVRTFSRAGAFPGGPGNPAFALDPGELPKLLDGWQILMHEEGIDQAHRGGSLAGVVARRPLPEACGRCA</sequence>
<evidence type="ECO:0000313" key="5">
    <source>
        <dbReference type="EMBL" id="APG24709.1"/>
    </source>
</evidence>
<protein>
    <recommendedName>
        <fullName evidence="4">Methyltransferase domain-containing protein</fullName>
    </recommendedName>
</protein>
<evidence type="ECO:0000256" key="1">
    <source>
        <dbReference type="ARBA" id="ARBA00022603"/>
    </source>
</evidence>
<dbReference type="CDD" id="cd02440">
    <property type="entry name" value="AdoMet_MTases"/>
    <property type="match status" value="1"/>
</dbReference>
<dbReference type="PANTHER" id="PTHR43464:SF19">
    <property type="entry name" value="UBIQUINONE BIOSYNTHESIS O-METHYLTRANSFERASE, MITOCHONDRIAL"/>
    <property type="match status" value="1"/>
</dbReference>
<evidence type="ECO:0000256" key="2">
    <source>
        <dbReference type="ARBA" id="ARBA00022679"/>
    </source>
</evidence>
<dbReference type="RefSeq" id="WP_072286551.1">
    <property type="nucleotide sequence ID" value="NZ_CP015455.1"/>
</dbReference>
<dbReference type="STRING" id="29542.A6070_00405"/>
<name>A0A1L3GFT3_SYNAC</name>
<gene>
    <name evidence="5" type="ORF">A7E75_06470</name>
</gene>
<keyword evidence="2" id="KW-0808">Transferase</keyword>
<dbReference type="EMBL" id="CP015518">
    <property type="protein sequence ID" value="APG24709.1"/>
    <property type="molecule type" value="Genomic_DNA"/>
</dbReference>
<keyword evidence="6" id="KW-1185">Reference proteome</keyword>
<dbReference type="GO" id="GO:0032259">
    <property type="term" value="P:methylation"/>
    <property type="evidence" value="ECO:0007669"/>
    <property type="project" value="UniProtKB-KW"/>
</dbReference>
<dbReference type="InterPro" id="IPR041698">
    <property type="entry name" value="Methyltransf_25"/>
</dbReference>
<proteinExistence type="predicted"/>
<organism evidence="5 6">
    <name type="scientific">Syntrophotalea acetylenica</name>
    <name type="common">Pelobacter acetylenicus</name>
    <dbReference type="NCBI Taxonomy" id="29542"/>
    <lineage>
        <taxon>Bacteria</taxon>
        <taxon>Pseudomonadati</taxon>
        <taxon>Thermodesulfobacteriota</taxon>
        <taxon>Desulfuromonadia</taxon>
        <taxon>Desulfuromonadales</taxon>
        <taxon>Syntrophotaleaceae</taxon>
        <taxon>Syntrophotalea</taxon>
    </lineage>
</organism>
<feature type="domain" description="Methyltransferase" evidence="4">
    <location>
        <begin position="36"/>
        <end position="124"/>
    </location>
</feature>
<evidence type="ECO:0000259" key="4">
    <source>
        <dbReference type="Pfam" id="PF13649"/>
    </source>
</evidence>
<evidence type="ECO:0000313" key="6">
    <source>
        <dbReference type="Proteomes" id="UP000182264"/>
    </source>
</evidence>
<accession>A0A1L3GFT3</accession>
<keyword evidence="3" id="KW-0949">S-adenosyl-L-methionine</keyword>
<dbReference type="GO" id="GO:0008168">
    <property type="term" value="F:methyltransferase activity"/>
    <property type="evidence" value="ECO:0007669"/>
    <property type="project" value="UniProtKB-KW"/>
</dbReference>
<dbReference type="SUPFAM" id="SSF53335">
    <property type="entry name" value="S-adenosyl-L-methionine-dependent methyltransferases"/>
    <property type="match status" value="1"/>
</dbReference>
<reference evidence="5 6" key="1">
    <citation type="journal article" date="2017" name="Genome Announc.">
        <title>Complete Genome Sequences of Two Acetylene-Fermenting Pelobacter acetylenicus Strains.</title>
        <authorList>
            <person name="Sutton J.M."/>
            <person name="Baesman S.M."/>
            <person name="Fierst J.L."/>
            <person name="Poret-Peterson A.T."/>
            <person name="Oremland R.S."/>
            <person name="Dunlap D.S."/>
            <person name="Akob D.M."/>
        </authorList>
    </citation>
    <scope>NUCLEOTIDE SEQUENCE [LARGE SCALE GENOMIC DNA]</scope>
    <source>
        <strain evidence="5 6">DSM 3247</strain>
    </source>
</reference>